<proteinExistence type="predicted"/>
<dbReference type="Pfam" id="PF07689">
    <property type="entry name" value="KaiB"/>
    <property type="match status" value="1"/>
</dbReference>
<organism evidence="2 3">
    <name type="scientific">Rhodoferax koreensis</name>
    <dbReference type="NCBI Taxonomy" id="1842727"/>
    <lineage>
        <taxon>Bacteria</taxon>
        <taxon>Pseudomonadati</taxon>
        <taxon>Pseudomonadota</taxon>
        <taxon>Betaproteobacteria</taxon>
        <taxon>Burkholderiales</taxon>
        <taxon>Comamonadaceae</taxon>
        <taxon>Rhodoferax</taxon>
    </lineage>
</organism>
<dbReference type="EMBL" id="CP019236">
    <property type="protein sequence ID" value="APW38383.1"/>
    <property type="molecule type" value="Genomic_DNA"/>
</dbReference>
<dbReference type="RefSeq" id="WP_076200262.1">
    <property type="nucleotide sequence ID" value="NZ_CP019236.1"/>
</dbReference>
<dbReference type="InterPro" id="IPR011649">
    <property type="entry name" value="KaiB_domain"/>
</dbReference>
<evidence type="ECO:0000313" key="2">
    <source>
        <dbReference type="EMBL" id="APW38383.1"/>
    </source>
</evidence>
<dbReference type="GO" id="GO:0048511">
    <property type="term" value="P:rhythmic process"/>
    <property type="evidence" value="ECO:0007669"/>
    <property type="project" value="InterPro"/>
</dbReference>
<accession>A0A1P8JXA9</accession>
<dbReference type="SUPFAM" id="SSF52833">
    <property type="entry name" value="Thioredoxin-like"/>
    <property type="match status" value="1"/>
</dbReference>
<feature type="domain" description="KaiB" evidence="1">
    <location>
        <begin position="15"/>
        <end position="96"/>
    </location>
</feature>
<dbReference type="PANTHER" id="PTHR41709:SF2">
    <property type="entry name" value="CIRCADIAN CLOCK PROTEIN KAIB2"/>
    <property type="match status" value="1"/>
</dbReference>
<dbReference type="InterPro" id="IPR039022">
    <property type="entry name" value="KaiB-like"/>
</dbReference>
<dbReference type="Gene3D" id="3.40.30.10">
    <property type="entry name" value="Glutaredoxin"/>
    <property type="match status" value="1"/>
</dbReference>
<dbReference type="OrthoDB" id="9153969at2"/>
<gene>
    <name evidence="2" type="ORF">RD110_15260</name>
</gene>
<dbReference type="AlphaFoldDB" id="A0A1P8JXA9"/>
<dbReference type="KEGG" id="rhy:RD110_15260"/>
<protein>
    <recommendedName>
        <fullName evidence="1">KaiB domain-containing protein</fullName>
    </recommendedName>
</protein>
<evidence type="ECO:0000313" key="3">
    <source>
        <dbReference type="Proteomes" id="UP000186609"/>
    </source>
</evidence>
<sequence length="103" mass="11431">MVHETSSRNRTQLYRLYVSAASPLSSRAIVNSRSFLERHLPGLHRLAVLDIAANVTQAKLDQIIASPTLVRLSPLPQRRFVGDMSDTERLRVSLGLQPVSGEP</sequence>
<dbReference type="Proteomes" id="UP000186609">
    <property type="component" value="Chromosome"/>
</dbReference>
<evidence type="ECO:0000259" key="1">
    <source>
        <dbReference type="SMART" id="SM01248"/>
    </source>
</evidence>
<reference evidence="2 3" key="1">
    <citation type="submission" date="2017-01" db="EMBL/GenBank/DDBJ databases">
        <authorList>
            <person name="Mah S.A."/>
            <person name="Swanson W.J."/>
            <person name="Moy G.W."/>
            <person name="Vacquier V.D."/>
        </authorList>
    </citation>
    <scope>NUCLEOTIDE SEQUENCE [LARGE SCALE GENOMIC DNA]</scope>
    <source>
        <strain evidence="2 3">DCY110</strain>
    </source>
</reference>
<name>A0A1P8JXA9_9BURK</name>
<dbReference type="STRING" id="1842727.RD110_15260"/>
<keyword evidence="3" id="KW-1185">Reference proteome</keyword>
<dbReference type="InterPro" id="IPR036249">
    <property type="entry name" value="Thioredoxin-like_sf"/>
</dbReference>
<dbReference type="SMART" id="SM01248">
    <property type="entry name" value="KaiB"/>
    <property type="match status" value="1"/>
</dbReference>
<dbReference type="PANTHER" id="PTHR41709">
    <property type="entry name" value="KAIB-LIKE PROTEIN 1"/>
    <property type="match status" value="1"/>
</dbReference>